<reference evidence="1 2" key="1">
    <citation type="journal article" date="2018" name="MBio">
        <title>Comparative Genomics Reveals the Core Gene Toolbox for the Fungus-Insect Symbiosis.</title>
        <authorList>
            <person name="Wang Y."/>
            <person name="Stata M."/>
            <person name="Wang W."/>
            <person name="Stajich J.E."/>
            <person name="White M.M."/>
            <person name="Moncalvo J.M."/>
        </authorList>
    </citation>
    <scope>NUCLEOTIDE SEQUENCE [LARGE SCALE GENOMIC DNA]</scope>
    <source>
        <strain evidence="1 2">SWE-8-4</strain>
    </source>
</reference>
<evidence type="ECO:0000313" key="2">
    <source>
        <dbReference type="Proteomes" id="UP000245383"/>
    </source>
</evidence>
<sequence length="49" mass="5837">MMALAHRSWRYTNSFQNQSIIETEASQPVTRQGFVLRRRNSVIEALKQW</sequence>
<proteinExistence type="predicted"/>
<dbReference type="Proteomes" id="UP000245383">
    <property type="component" value="Unassembled WGS sequence"/>
</dbReference>
<organism evidence="1 2">
    <name type="scientific">Smittium simulii</name>
    <dbReference type="NCBI Taxonomy" id="133385"/>
    <lineage>
        <taxon>Eukaryota</taxon>
        <taxon>Fungi</taxon>
        <taxon>Fungi incertae sedis</taxon>
        <taxon>Zoopagomycota</taxon>
        <taxon>Kickxellomycotina</taxon>
        <taxon>Harpellomycetes</taxon>
        <taxon>Harpellales</taxon>
        <taxon>Legeriomycetaceae</taxon>
        <taxon>Smittium</taxon>
    </lineage>
</organism>
<evidence type="ECO:0000313" key="1">
    <source>
        <dbReference type="EMBL" id="PVU86151.1"/>
    </source>
</evidence>
<dbReference type="AlphaFoldDB" id="A0A2T9Y1D1"/>
<keyword evidence="2" id="KW-1185">Reference proteome</keyword>
<comment type="caution">
    <text evidence="1">The sequence shown here is derived from an EMBL/GenBank/DDBJ whole genome shotgun (WGS) entry which is preliminary data.</text>
</comment>
<protein>
    <submittedName>
        <fullName evidence="1">Uncharacterized protein</fullName>
    </submittedName>
</protein>
<dbReference type="EMBL" id="MBFR01000719">
    <property type="protein sequence ID" value="PVU86151.1"/>
    <property type="molecule type" value="Genomic_DNA"/>
</dbReference>
<accession>A0A2T9Y1D1</accession>
<name>A0A2T9Y1D1_9FUNG</name>
<gene>
    <name evidence="1" type="ORF">BB561_006799</name>
</gene>